<comment type="catalytic activity">
    <reaction evidence="1">
        <text>Hydrolysis of terminal non-reducing N-acetyl-D-hexosamine residues in N-acetyl-beta-D-hexosaminides.</text>
        <dbReference type="EC" id="3.2.1.52"/>
    </reaction>
</comment>
<dbReference type="InterPro" id="IPR050226">
    <property type="entry name" value="NagZ_Beta-hexosaminidase"/>
</dbReference>
<name>A0A0B6WUG6_9BACT</name>
<keyword evidence="5 7" id="KW-0326">Glycosidase</keyword>
<dbReference type="GO" id="GO:0004563">
    <property type="term" value="F:beta-N-acetylhexosaminidase activity"/>
    <property type="evidence" value="ECO:0007669"/>
    <property type="project" value="UniProtKB-EC"/>
</dbReference>
<dbReference type="InterPro" id="IPR017853">
    <property type="entry name" value="GH"/>
</dbReference>
<dbReference type="EC" id="3.2.1.52" evidence="3"/>
<evidence type="ECO:0000256" key="3">
    <source>
        <dbReference type="ARBA" id="ARBA00012663"/>
    </source>
</evidence>
<sequence>MDHDFASLSLEQKIGQLLYIGLPGPELDRDARALIEYVQPGGIIIFGRNVVSPEQLRSLLDQIREMLPVEPLFGIDQEGGLVDRLRKIATPMPPARVIRQKGDLAGARTLGRVTGEMLRLLGFNMNFAPVLSIMTEERDVLANGLYSRSFGRSPGEVLGYAMTYLRGLQGTGCLGCVKHFPGLGAGEVDSHEEMPVIPLSHDDLIAHDLAPYIELFTREDRMVHAVMVGHGCYPNISVRQGVVSGPLIPASINPEIVDGLLRTELGFNELVVTDDLEMGAVAKYYEIEDAAVRAINAGEDMLLICARPDLIKRGRDALLQAVHEGRISEERLAESLRRIAEFKARVQPPLPFDLERFRQLSEEIAALNRRLDYTYGGKI</sequence>
<keyword evidence="4 7" id="KW-0378">Hydrolase</keyword>
<reference evidence="7 8" key="1">
    <citation type="submission" date="2013-12" db="EMBL/GenBank/DDBJ databases">
        <authorList>
            <person name="Stott M."/>
        </authorList>
    </citation>
    <scope>NUCLEOTIDE SEQUENCE [LARGE SCALE GENOMIC DNA]</scope>
    <source>
        <strain evidence="7 8">K22</strain>
    </source>
</reference>
<feature type="domain" description="Glycoside hydrolase family 3 N-terminal" evidence="6">
    <location>
        <begin position="10"/>
        <end position="340"/>
    </location>
</feature>
<dbReference type="InterPro" id="IPR036962">
    <property type="entry name" value="Glyco_hydro_3_N_sf"/>
</dbReference>
<keyword evidence="8" id="KW-1185">Reference proteome</keyword>
<dbReference type="GO" id="GO:0005975">
    <property type="term" value="P:carbohydrate metabolic process"/>
    <property type="evidence" value="ECO:0007669"/>
    <property type="project" value="InterPro"/>
</dbReference>
<evidence type="ECO:0000313" key="8">
    <source>
        <dbReference type="Proteomes" id="UP000031518"/>
    </source>
</evidence>
<dbReference type="GO" id="GO:0009254">
    <property type="term" value="P:peptidoglycan turnover"/>
    <property type="evidence" value="ECO:0007669"/>
    <property type="project" value="TreeGrafter"/>
</dbReference>
<evidence type="ECO:0000256" key="1">
    <source>
        <dbReference type="ARBA" id="ARBA00001231"/>
    </source>
</evidence>
<dbReference type="OrthoDB" id="9805821at2"/>
<dbReference type="InterPro" id="IPR001764">
    <property type="entry name" value="Glyco_hydro_3_N"/>
</dbReference>
<dbReference type="Gene3D" id="3.20.20.300">
    <property type="entry name" value="Glycoside hydrolase, family 3, N-terminal domain"/>
    <property type="match status" value="1"/>
</dbReference>
<dbReference type="SUPFAM" id="SSF51445">
    <property type="entry name" value="(Trans)glycosidases"/>
    <property type="match status" value="1"/>
</dbReference>
<evidence type="ECO:0000256" key="4">
    <source>
        <dbReference type="ARBA" id="ARBA00022801"/>
    </source>
</evidence>
<dbReference type="Proteomes" id="UP000031518">
    <property type="component" value="Unassembled WGS sequence"/>
</dbReference>
<dbReference type="STRING" id="454194.PYK22_00873"/>
<dbReference type="Pfam" id="PF00933">
    <property type="entry name" value="Glyco_hydro_3"/>
    <property type="match status" value="1"/>
</dbReference>
<reference evidence="7 8" key="2">
    <citation type="submission" date="2015-01" db="EMBL/GenBank/DDBJ databases">
        <title>Complete genome sequence of Pyrinomonas methylaliphatogenes type strain K22T.</title>
        <authorList>
            <person name="Lee K.C.Y."/>
            <person name="Power J.F."/>
            <person name="Dunfield P.F."/>
            <person name="Morgan X.C."/>
            <person name="Huttenhower C."/>
            <person name="Stott M.B."/>
        </authorList>
    </citation>
    <scope>NUCLEOTIDE SEQUENCE [LARGE SCALE GENOMIC DNA]</scope>
    <source>
        <strain evidence="7 8">K22</strain>
    </source>
</reference>
<dbReference type="EMBL" id="CBXV010000003">
    <property type="protein sequence ID" value="CDM64878.1"/>
    <property type="molecule type" value="Genomic_DNA"/>
</dbReference>
<dbReference type="RefSeq" id="WP_157770666.1">
    <property type="nucleotide sequence ID" value="NZ_CBXV010000003.1"/>
</dbReference>
<evidence type="ECO:0000259" key="6">
    <source>
        <dbReference type="Pfam" id="PF00933"/>
    </source>
</evidence>
<evidence type="ECO:0000256" key="2">
    <source>
        <dbReference type="ARBA" id="ARBA00005336"/>
    </source>
</evidence>
<evidence type="ECO:0000256" key="5">
    <source>
        <dbReference type="ARBA" id="ARBA00023295"/>
    </source>
</evidence>
<organism evidence="7 8">
    <name type="scientific">Pyrinomonas methylaliphatogenes</name>
    <dbReference type="NCBI Taxonomy" id="454194"/>
    <lineage>
        <taxon>Bacteria</taxon>
        <taxon>Pseudomonadati</taxon>
        <taxon>Acidobacteriota</taxon>
        <taxon>Blastocatellia</taxon>
        <taxon>Blastocatellales</taxon>
        <taxon>Pyrinomonadaceae</taxon>
        <taxon>Pyrinomonas</taxon>
    </lineage>
</organism>
<proteinExistence type="inferred from homology"/>
<protein>
    <recommendedName>
        <fullName evidence="3">beta-N-acetylhexosaminidase</fullName>
        <ecNumber evidence="3">3.2.1.52</ecNumber>
    </recommendedName>
</protein>
<comment type="similarity">
    <text evidence="2">Belongs to the glycosyl hydrolase 3 family.</text>
</comment>
<dbReference type="AlphaFoldDB" id="A0A0B6WUG6"/>
<gene>
    <name evidence="7" type="ORF">PYK22_00873</name>
</gene>
<evidence type="ECO:0000313" key="7">
    <source>
        <dbReference type="EMBL" id="CDM64878.1"/>
    </source>
</evidence>
<dbReference type="PANTHER" id="PTHR30480">
    <property type="entry name" value="BETA-HEXOSAMINIDASE-RELATED"/>
    <property type="match status" value="1"/>
</dbReference>
<dbReference type="PANTHER" id="PTHR30480:SF13">
    <property type="entry name" value="BETA-HEXOSAMINIDASE"/>
    <property type="match status" value="1"/>
</dbReference>
<accession>A0A0B6WUG6</accession>